<dbReference type="EMBL" id="CAEY01000119">
    <property type="status" value="NOT_ANNOTATED_CDS"/>
    <property type="molecule type" value="Genomic_DNA"/>
</dbReference>
<reference evidence="1" key="2">
    <citation type="submission" date="2015-06" db="UniProtKB">
        <authorList>
            <consortium name="EnsemblMetazoa"/>
        </authorList>
    </citation>
    <scope>IDENTIFICATION</scope>
</reference>
<evidence type="ECO:0000313" key="2">
    <source>
        <dbReference type="Proteomes" id="UP000015104"/>
    </source>
</evidence>
<proteinExistence type="predicted"/>
<sequence length="39" mass="4368">MKWSNHFLLSSELEKHQASKIIKNSALALNGTSKLEISL</sequence>
<keyword evidence="2" id="KW-1185">Reference proteome</keyword>
<protein>
    <submittedName>
        <fullName evidence="1">Uncharacterized protein</fullName>
    </submittedName>
</protein>
<dbReference type="Proteomes" id="UP000015104">
    <property type="component" value="Unassembled WGS sequence"/>
</dbReference>
<organism evidence="1 2">
    <name type="scientific">Tetranychus urticae</name>
    <name type="common">Two-spotted spider mite</name>
    <dbReference type="NCBI Taxonomy" id="32264"/>
    <lineage>
        <taxon>Eukaryota</taxon>
        <taxon>Metazoa</taxon>
        <taxon>Ecdysozoa</taxon>
        <taxon>Arthropoda</taxon>
        <taxon>Chelicerata</taxon>
        <taxon>Arachnida</taxon>
        <taxon>Acari</taxon>
        <taxon>Acariformes</taxon>
        <taxon>Trombidiformes</taxon>
        <taxon>Prostigmata</taxon>
        <taxon>Eleutherengona</taxon>
        <taxon>Raphignathae</taxon>
        <taxon>Tetranychoidea</taxon>
        <taxon>Tetranychidae</taxon>
        <taxon>Tetranychus</taxon>
    </lineage>
</organism>
<accession>T1KJ38</accession>
<name>T1KJ38_TETUR</name>
<dbReference type="HOGENOM" id="CLU_3320628_0_0_1"/>
<dbReference type="EnsemblMetazoa" id="tetur12g03660.1">
    <property type="protein sequence ID" value="tetur12g03660.1"/>
    <property type="gene ID" value="tetur12g03660"/>
</dbReference>
<dbReference type="AlphaFoldDB" id="T1KJ38"/>
<evidence type="ECO:0000313" key="1">
    <source>
        <dbReference type="EnsemblMetazoa" id="tetur12g03660.1"/>
    </source>
</evidence>
<reference evidence="2" key="1">
    <citation type="submission" date="2011-08" db="EMBL/GenBank/DDBJ databases">
        <authorList>
            <person name="Rombauts S."/>
        </authorList>
    </citation>
    <scope>NUCLEOTIDE SEQUENCE</scope>
    <source>
        <strain evidence="2">London</strain>
    </source>
</reference>